<evidence type="ECO:0000313" key="2">
    <source>
        <dbReference type="EMBL" id="KAK5785424.1"/>
    </source>
</evidence>
<dbReference type="SUPFAM" id="SSF53098">
    <property type="entry name" value="Ribonuclease H-like"/>
    <property type="match status" value="1"/>
</dbReference>
<accession>A0ABR0N4D0</accession>
<name>A0ABR0N4D0_GOSAR</name>
<evidence type="ECO:0000259" key="1">
    <source>
        <dbReference type="Pfam" id="PF13456"/>
    </source>
</evidence>
<dbReference type="InterPro" id="IPR053151">
    <property type="entry name" value="RNase_H-like"/>
</dbReference>
<dbReference type="Proteomes" id="UP001358586">
    <property type="component" value="Chromosome 11"/>
</dbReference>
<protein>
    <recommendedName>
        <fullName evidence="1">RNase H type-1 domain-containing protein</fullName>
    </recommendedName>
</protein>
<dbReference type="Pfam" id="PF13456">
    <property type="entry name" value="RVT_3"/>
    <property type="match status" value="1"/>
</dbReference>
<dbReference type="EMBL" id="JARKNE010000011">
    <property type="protein sequence ID" value="KAK5785424.1"/>
    <property type="molecule type" value="Genomic_DNA"/>
</dbReference>
<comment type="caution">
    <text evidence="2">The sequence shown here is derived from an EMBL/GenBank/DDBJ whole genome shotgun (WGS) entry which is preliminary data.</text>
</comment>
<dbReference type="PANTHER" id="PTHR47723:SF19">
    <property type="entry name" value="POLYNUCLEOTIDYL TRANSFERASE, RIBONUCLEASE H-LIKE SUPERFAMILY PROTEIN"/>
    <property type="match status" value="1"/>
</dbReference>
<dbReference type="InterPro" id="IPR002156">
    <property type="entry name" value="RNaseH_domain"/>
</dbReference>
<feature type="domain" description="RNase H type-1" evidence="1">
    <location>
        <begin position="42"/>
        <end position="125"/>
    </location>
</feature>
<organism evidence="2 3">
    <name type="scientific">Gossypium arboreum</name>
    <name type="common">Tree cotton</name>
    <name type="synonym">Gossypium nanking</name>
    <dbReference type="NCBI Taxonomy" id="29729"/>
    <lineage>
        <taxon>Eukaryota</taxon>
        <taxon>Viridiplantae</taxon>
        <taxon>Streptophyta</taxon>
        <taxon>Embryophyta</taxon>
        <taxon>Tracheophyta</taxon>
        <taxon>Spermatophyta</taxon>
        <taxon>Magnoliopsida</taxon>
        <taxon>eudicotyledons</taxon>
        <taxon>Gunneridae</taxon>
        <taxon>Pentapetalae</taxon>
        <taxon>rosids</taxon>
        <taxon>malvids</taxon>
        <taxon>Malvales</taxon>
        <taxon>Malvaceae</taxon>
        <taxon>Malvoideae</taxon>
        <taxon>Gossypium</taxon>
    </lineage>
</organism>
<gene>
    <name evidence="2" type="ORF">PVK06_040008</name>
</gene>
<evidence type="ECO:0000313" key="3">
    <source>
        <dbReference type="Proteomes" id="UP001358586"/>
    </source>
</evidence>
<dbReference type="InterPro" id="IPR012337">
    <property type="entry name" value="RNaseH-like_sf"/>
</dbReference>
<dbReference type="Gene3D" id="3.30.420.10">
    <property type="entry name" value="Ribonuclease H-like superfamily/Ribonuclease H"/>
    <property type="match status" value="1"/>
</dbReference>
<proteinExistence type="predicted"/>
<sequence length="159" mass="18478">MNLFIFQNISWSAIEVVRVFISWARQFKLHIGRGFIHYFGNCSPFEAEEQGILYGLLLLLDKGYERAIVLIDNLEVIQALSDLGLQNPCITVLRRTHRMMRADGQWKIIHLLREHNLATNQLAKLSLMWKSSEVFEETSKEILELLQKDKESGAFMQLV</sequence>
<dbReference type="CDD" id="cd06222">
    <property type="entry name" value="RNase_H_like"/>
    <property type="match status" value="1"/>
</dbReference>
<reference evidence="2 3" key="1">
    <citation type="submission" date="2023-03" db="EMBL/GenBank/DDBJ databases">
        <title>WGS of Gossypium arboreum.</title>
        <authorList>
            <person name="Yu D."/>
        </authorList>
    </citation>
    <scope>NUCLEOTIDE SEQUENCE [LARGE SCALE GENOMIC DNA]</scope>
    <source>
        <tissue evidence="2">Leaf</tissue>
    </source>
</reference>
<dbReference type="InterPro" id="IPR036397">
    <property type="entry name" value="RNaseH_sf"/>
</dbReference>
<dbReference type="PANTHER" id="PTHR47723">
    <property type="entry name" value="OS05G0353850 PROTEIN"/>
    <property type="match status" value="1"/>
</dbReference>
<dbReference type="InterPro" id="IPR044730">
    <property type="entry name" value="RNase_H-like_dom_plant"/>
</dbReference>
<keyword evidence="3" id="KW-1185">Reference proteome</keyword>